<keyword evidence="2" id="KW-0732">Signal</keyword>
<accession>R7WGH7</accession>
<feature type="compositionally biased region" description="Basic and acidic residues" evidence="1">
    <location>
        <begin position="43"/>
        <end position="52"/>
    </location>
</feature>
<evidence type="ECO:0008006" key="4">
    <source>
        <dbReference type="Google" id="ProtNLM"/>
    </source>
</evidence>
<dbReference type="EnsemblPlants" id="EMT20334">
    <property type="protein sequence ID" value="EMT20334"/>
    <property type="gene ID" value="F775_06566"/>
</dbReference>
<reference evidence="3" key="1">
    <citation type="submission" date="2015-06" db="UniProtKB">
        <authorList>
            <consortium name="EnsemblPlants"/>
        </authorList>
    </citation>
    <scope>IDENTIFICATION</scope>
</reference>
<evidence type="ECO:0000313" key="3">
    <source>
        <dbReference type="EnsemblPlants" id="EMT20334"/>
    </source>
</evidence>
<feature type="signal peptide" evidence="2">
    <location>
        <begin position="1"/>
        <end position="15"/>
    </location>
</feature>
<evidence type="ECO:0000256" key="1">
    <source>
        <dbReference type="SAM" id="MobiDB-lite"/>
    </source>
</evidence>
<sequence length="84" mass="9006">MVLIWLAAGATPAGRWRCTGGSGACCRRKRKQGRPRLGLGEAGELRNERDAGMDAGGWIRPSPGWAWCKTAARELRPSMAVPGT</sequence>
<feature type="region of interest" description="Disordered" evidence="1">
    <location>
        <begin position="36"/>
        <end position="56"/>
    </location>
</feature>
<feature type="chain" id="PRO_5014593879" description="Secreted protein" evidence="2">
    <location>
        <begin position="16"/>
        <end position="84"/>
    </location>
</feature>
<dbReference type="AlphaFoldDB" id="R7WGH7"/>
<name>R7WGH7_AEGTA</name>
<evidence type="ECO:0000256" key="2">
    <source>
        <dbReference type="SAM" id="SignalP"/>
    </source>
</evidence>
<protein>
    <recommendedName>
        <fullName evidence="4">Secreted protein</fullName>
    </recommendedName>
</protein>
<proteinExistence type="predicted"/>
<organism evidence="3">
    <name type="scientific">Aegilops tauschii</name>
    <name type="common">Tausch's goatgrass</name>
    <name type="synonym">Aegilops squarrosa</name>
    <dbReference type="NCBI Taxonomy" id="37682"/>
    <lineage>
        <taxon>Eukaryota</taxon>
        <taxon>Viridiplantae</taxon>
        <taxon>Streptophyta</taxon>
        <taxon>Embryophyta</taxon>
        <taxon>Tracheophyta</taxon>
        <taxon>Spermatophyta</taxon>
        <taxon>Magnoliopsida</taxon>
        <taxon>Liliopsida</taxon>
        <taxon>Poales</taxon>
        <taxon>Poaceae</taxon>
        <taxon>BOP clade</taxon>
        <taxon>Pooideae</taxon>
        <taxon>Triticodae</taxon>
        <taxon>Triticeae</taxon>
        <taxon>Triticinae</taxon>
        <taxon>Aegilops</taxon>
    </lineage>
</organism>